<dbReference type="Proteomes" id="UP000595300">
    <property type="component" value="Genome"/>
</dbReference>
<organism evidence="1 2">
    <name type="scientific">Serratia phage vB_SmaM_Hera</name>
    <dbReference type="NCBI Taxonomy" id="2777369"/>
    <lineage>
        <taxon>Viruses</taxon>
        <taxon>Duplodnaviria</taxon>
        <taxon>Heunggongvirae</taxon>
        <taxon>Uroviricota</taxon>
        <taxon>Caudoviricetes</taxon>
        <taxon>Lindbergviridae</taxon>
        <taxon>Myosmarvirus</taxon>
        <taxon>Myosmarvirus MTx</taxon>
    </lineage>
</organism>
<evidence type="ECO:0000313" key="2">
    <source>
        <dbReference type="Proteomes" id="UP000595300"/>
    </source>
</evidence>
<protein>
    <submittedName>
        <fullName evidence="1">Uncharacterized protein</fullName>
    </submittedName>
</protein>
<name>A0A7T3N962_9CAUD</name>
<proteinExistence type="predicted"/>
<dbReference type="EMBL" id="MW021759">
    <property type="protein sequence ID" value="QPX74675.1"/>
    <property type="molecule type" value="Genomic_DNA"/>
</dbReference>
<accession>A0A7T3N962</accession>
<evidence type="ECO:0000313" key="1">
    <source>
        <dbReference type="EMBL" id="QPX74675.1"/>
    </source>
</evidence>
<reference evidence="1 2" key="1">
    <citation type="submission" date="2020-09" db="EMBL/GenBank/DDBJ databases">
        <authorList>
            <person name="Moe H.M.M."/>
            <person name="Stoker T."/>
            <person name="Evans S."/>
            <person name="Hymas C."/>
            <person name="Flor S."/>
            <person name="Gleave A."/>
            <person name="Carr E."/>
            <person name="Breakwell D.P."/>
            <person name="Grose J.H."/>
        </authorList>
    </citation>
    <scope>NUCLEOTIDE SEQUENCE [LARGE SCALE GENOMIC DNA]</scope>
</reference>
<sequence>MRIRGGNSMTDKFNINGQTVKNMLFSHTEHLKQNAQTALAKGNFAEAANLAERAAVAEAFSKTVNINKTYNFEEYVATAPFVPGEN</sequence>